<dbReference type="Proteomes" id="UP000276215">
    <property type="component" value="Unassembled WGS sequence"/>
</dbReference>
<feature type="region of interest" description="Disordered" evidence="2">
    <location>
        <begin position="119"/>
        <end position="141"/>
    </location>
</feature>
<organism evidence="5 6">
    <name type="scientific">Choiromyces venosus 120613-1</name>
    <dbReference type="NCBI Taxonomy" id="1336337"/>
    <lineage>
        <taxon>Eukaryota</taxon>
        <taxon>Fungi</taxon>
        <taxon>Dikarya</taxon>
        <taxon>Ascomycota</taxon>
        <taxon>Pezizomycotina</taxon>
        <taxon>Pezizomycetes</taxon>
        <taxon>Pezizales</taxon>
        <taxon>Tuberaceae</taxon>
        <taxon>Choiromyces</taxon>
    </lineage>
</organism>
<gene>
    <name evidence="5" type="ORF">L873DRAFT_1829735</name>
</gene>
<evidence type="ECO:0008006" key="7">
    <source>
        <dbReference type="Google" id="ProtNLM"/>
    </source>
</evidence>
<feature type="compositionally biased region" description="Polar residues" evidence="2">
    <location>
        <begin position="1"/>
        <end position="45"/>
    </location>
</feature>
<keyword evidence="6" id="KW-1185">Reference proteome</keyword>
<dbReference type="InterPro" id="IPR000504">
    <property type="entry name" value="RRM_dom"/>
</dbReference>
<dbReference type="CDD" id="cd21134">
    <property type="entry name" value="YTH"/>
    <property type="match status" value="1"/>
</dbReference>
<dbReference type="PANTHER" id="PTHR12357:SF3">
    <property type="entry name" value="YTH DOMAIN-CONTAINING PROTEIN 1"/>
    <property type="match status" value="1"/>
</dbReference>
<dbReference type="GO" id="GO:0005654">
    <property type="term" value="C:nucleoplasm"/>
    <property type="evidence" value="ECO:0007669"/>
    <property type="project" value="TreeGrafter"/>
</dbReference>
<dbReference type="EMBL" id="ML120422">
    <property type="protein sequence ID" value="RPA95727.1"/>
    <property type="molecule type" value="Genomic_DNA"/>
</dbReference>
<dbReference type="SMART" id="SM00360">
    <property type="entry name" value="RRM"/>
    <property type="match status" value="1"/>
</dbReference>
<dbReference type="InterPro" id="IPR045168">
    <property type="entry name" value="YTH_prot"/>
</dbReference>
<evidence type="ECO:0000256" key="1">
    <source>
        <dbReference type="PROSITE-ProRule" id="PRU00176"/>
    </source>
</evidence>
<name>A0A3N4JEL3_9PEZI</name>
<feature type="compositionally biased region" description="Basic residues" evidence="2">
    <location>
        <begin position="272"/>
        <end position="286"/>
    </location>
</feature>
<dbReference type="InterPro" id="IPR035979">
    <property type="entry name" value="RBD_domain_sf"/>
</dbReference>
<dbReference type="GO" id="GO:0000381">
    <property type="term" value="P:regulation of alternative mRNA splicing, via spliceosome"/>
    <property type="evidence" value="ECO:0007669"/>
    <property type="project" value="TreeGrafter"/>
</dbReference>
<accession>A0A3N4JEL3</accession>
<evidence type="ECO:0000313" key="5">
    <source>
        <dbReference type="EMBL" id="RPA95727.1"/>
    </source>
</evidence>
<dbReference type="STRING" id="1336337.A0A3N4JEL3"/>
<feature type="domain" description="RRM" evidence="3">
    <location>
        <begin position="411"/>
        <end position="482"/>
    </location>
</feature>
<dbReference type="GO" id="GO:0000398">
    <property type="term" value="P:mRNA splicing, via spliceosome"/>
    <property type="evidence" value="ECO:0007669"/>
    <property type="project" value="TreeGrafter"/>
</dbReference>
<evidence type="ECO:0000259" key="4">
    <source>
        <dbReference type="PROSITE" id="PS50882"/>
    </source>
</evidence>
<dbReference type="PROSITE" id="PS50102">
    <property type="entry name" value="RRM"/>
    <property type="match status" value="1"/>
</dbReference>
<dbReference type="PROSITE" id="PS50882">
    <property type="entry name" value="YTH"/>
    <property type="match status" value="1"/>
</dbReference>
<dbReference type="Gene3D" id="3.10.590.10">
    <property type="entry name" value="ph1033 like domains"/>
    <property type="match status" value="1"/>
</dbReference>
<evidence type="ECO:0000256" key="2">
    <source>
        <dbReference type="SAM" id="MobiDB-lite"/>
    </source>
</evidence>
<dbReference type="Gene3D" id="3.30.70.330">
    <property type="match status" value="1"/>
</dbReference>
<feature type="compositionally biased region" description="Polar residues" evidence="2">
    <location>
        <begin position="361"/>
        <end position="384"/>
    </location>
</feature>
<sequence>MGDAQQSSEPTRNLIVSSTPSGGYKAQEQNVAPEQQAPTAFNTNPDPYITSHPVAGDLGMAALLVQQPQGYRFNQPQYAQGPPFLSQRSHSTPHHLPAQAMCNGANAPRSLPFYPQTPPQISQQGAHVPPNNQRWQTGPPSAAVAYQLSQQVQQMQQYRGGPVSPTSNSQYLVPGYQHTFVDSYGQQYTHALTQHQDPQAQAQSDSYAVSYSSSYPPHYPQSASPTPTQFSLWYGPQMGPYYLVPPQYIAHQIPAQQLPQLSHGQAPPGTYIRRHSFPRRQLPPKRRGSDSETSMANQFVGYPGVPPWDRRVASAAAGGAGIGVSSGGGAVAGGYALQPSTRGPGQNYYPLPTLSPPQRELPQSNSPAGTSGVSTNATTPGTLDSSMSSSSPLLHPALPRGPPRKPKQSGHALWVGNLPTGTQVVDLKEYFSKDAKDDIQSVFLISKSNCAFVNYRTEEACSEAMVRFHDSRRNSVLSTAISAVVPTPPPDPSAHSLQDSGDEVPGVSETEVDRADGVKSPPAGPKVAARNPGKDRIFIVKSLTVEDLDLSVRNGVWATQSHNESILNQAFETADKVYLVFSANKSGEYYGYARMTSPILDDPRELEWTPSSPPREDSGLPRAIYTPATALAPQGRIIDDSTRGTIFWEAISDDEVPDSIATTNEEEDNSEKGSVAVAKAWGKPFRVEWVSTTRVPFYRTRGLRNIWNANREVKIARDGTELEENVGRRLIQIFHQNGNCPVSGNQNAPVPAPPAARGI</sequence>
<dbReference type="Pfam" id="PF25701">
    <property type="entry name" value="RRM_YTH1"/>
    <property type="match status" value="1"/>
</dbReference>
<feature type="compositionally biased region" description="Low complexity" evidence="2">
    <location>
        <begin position="199"/>
        <end position="213"/>
    </location>
</feature>
<dbReference type="GO" id="GO:0003729">
    <property type="term" value="F:mRNA binding"/>
    <property type="evidence" value="ECO:0007669"/>
    <property type="project" value="TreeGrafter"/>
</dbReference>
<dbReference type="SUPFAM" id="SSF54928">
    <property type="entry name" value="RNA-binding domain, RBD"/>
    <property type="match status" value="1"/>
</dbReference>
<dbReference type="AlphaFoldDB" id="A0A3N4JEL3"/>
<dbReference type="Pfam" id="PF04146">
    <property type="entry name" value="YTH"/>
    <property type="match status" value="1"/>
</dbReference>
<feature type="region of interest" description="Disordered" evidence="2">
    <location>
        <begin position="259"/>
        <end position="303"/>
    </location>
</feature>
<dbReference type="PANTHER" id="PTHR12357">
    <property type="entry name" value="YTH YT521-B HOMOLOGY DOMAIN-CONTAINING"/>
    <property type="match status" value="1"/>
</dbReference>
<protein>
    <recommendedName>
        <fullName evidence="7">YTH domain-containing protein</fullName>
    </recommendedName>
</protein>
<feature type="region of interest" description="Disordered" evidence="2">
    <location>
        <begin position="1"/>
        <end position="50"/>
    </location>
</feature>
<feature type="domain" description="YTH" evidence="4">
    <location>
        <begin position="535"/>
        <end position="734"/>
    </location>
</feature>
<keyword evidence="1" id="KW-0694">RNA-binding</keyword>
<evidence type="ECO:0000259" key="3">
    <source>
        <dbReference type="PROSITE" id="PS50102"/>
    </source>
</evidence>
<feature type="region of interest" description="Disordered" evidence="2">
    <location>
        <begin position="483"/>
        <end position="530"/>
    </location>
</feature>
<feature type="region of interest" description="Disordered" evidence="2">
    <location>
        <begin position="193"/>
        <end position="213"/>
    </location>
</feature>
<dbReference type="CDD" id="cd00590">
    <property type="entry name" value="RRM_SF"/>
    <property type="match status" value="1"/>
</dbReference>
<dbReference type="InterPro" id="IPR057720">
    <property type="entry name" value="RRM_YTH1"/>
</dbReference>
<reference evidence="5 6" key="1">
    <citation type="journal article" date="2018" name="Nat. Ecol. Evol.">
        <title>Pezizomycetes genomes reveal the molecular basis of ectomycorrhizal truffle lifestyle.</title>
        <authorList>
            <person name="Murat C."/>
            <person name="Payen T."/>
            <person name="Noel B."/>
            <person name="Kuo A."/>
            <person name="Morin E."/>
            <person name="Chen J."/>
            <person name="Kohler A."/>
            <person name="Krizsan K."/>
            <person name="Balestrini R."/>
            <person name="Da Silva C."/>
            <person name="Montanini B."/>
            <person name="Hainaut M."/>
            <person name="Levati E."/>
            <person name="Barry K.W."/>
            <person name="Belfiori B."/>
            <person name="Cichocki N."/>
            <person name="Clum A."/>
            <person name="Dockter R.B."/>
            <person name="Fauchery L."/>
            <person name="Guy J."/>
            <person name="Iotti M."/>
            <person name="Le Tacon F."/>
            <person name="Lindquist E.A."/>
            <person name="Lipzen A."/>
            <person name="Malagnac F."/>
            <person name="Mello A."/>
            <person name="Molinier V."/>
            <person name="Miyauchi S."/>
            <person name="Poulain J."/>
            <person name="Riccioni C."/>
            <person name="Rubini A."/>
            <person name="Sitrit Y."/>
            <person name="Splivallo R."/>
            <person name="Traeger S."/>
            <person name="Wang M."/>
            <person name="Zifcakova L."/>
            <person name="Wipf D."/>
            <person name="Zambonelli A."/>
            <person name="Paolocci F."/>
            <person name="Nowrousian M."/>
            <person name="Ottonello S."/>
            <person name="Baldrian P."/>
            <person name="Spatafora J.W."/>
            <person name="Henrissat B."/>
            <person name="Nagy L.G."/>
            <person name="Aury J.M."/>
            <person name="Wincker P."/>
            <person name="Grigoriev I.V."/>
            <person name="Bonfante P."/>
            <person name="Martin F.M."/>
        </authorList>
    </citation>
    <scope>NUCLEOTIDE SEQUENCE [LARGE SCALE GENOMIC DNA]</scope>
    <source>
        <strain evidence="5 6">120613-1</strain>
    </source>
</reference>
<proteinExistence type="predicted"/>
<feature type="region of interest" description="Disordered" evidence="2">
    <location>
        <begin position="343"/>
        <end position="415"/>
    </location>
</feature>
<dbReference type="InterPro" id="IPR007275">
    <property type="entry name" value="YTH_domain"/>
</dbReference>
<dbReference type="InterPro" id="IPR012677">
    <property type="entry name" value="Nucleotide-bd_a/b_plait_sf"/>
</dbReference>
<feature type="compositionally biased region" description="Polar residues" evidence="2">
    <location>
        <begin position="119"/>
        <end position="139"/>
    </location>
</feature>
<dbReference type="OrthoDB" id="306690at2759"/>
<dbReference type="GO" id="GO:1990247">
    <property type="term" value="F:N6-methyladenosine-containing RNA reader activity"/>
    <property type="evidence" value="ECO:0007669"/>
    <property type="project" value="TreeGrafter"/>
</dbReference>
<evidence type="ECO:0000313" key="6">
    <source>
        <dbReference type="Proteomes" id="UP000276215"/>
    </source>
</evidence>